<reference evidence="3 4" key="1">
    <citation type="submission" date="2014-10" db="EMBL/GenBank/DDBJ databases">
        <title>Draft genome of the hookworm Ancylostoma caninum.</title>
        <authorList>
            <person name="Mitreva M."/>
        </authorList>
    </citation>
    <scope>NUCLEOTIDE SEQUENCE [LARGE SCALE GENOMIC DNA]</scope>
    <source>
        <strain evidence="3 4">Baltimore</strain>
    </source>
</reference>
<dbReference type="InterPro" id="IPR040676">
    <property type="entry name" value="DUF5641"/>
</dbReference>
<organism evidence="3 4">
    <name type="scientific">Ancylostoma caninum</name>
    <name type="common">Dog hookworm</name>
    <dbReference type="NCBI Taxonomy" id="29170"/>
    <lineage>
        <taxon>Eukaryota</taxon>
        <taxon>Metazoa</taxon>
        <taxon>Ecdysozoa</taxon>
        <taxon>Nematoda</taxon>
        <taxon>Chromadorea</taxon>
        <taxon>Rhabditida</taxon>
        <taxon>Rhabditina</taxon>
        <taxon>Rhabditomorpha</taxon>
        <taxon>Strongyloidea</taxon>
        <taxon>Ancylostomatidae</taxon>
        <taxon>Ancylostomatinae</taxon>
        <taxon>Ancylostoma</taxon>
    </lineage>
</organism>
<dbReference type="Pfam" id="PF18701">
    <property type="entry name" value="DUF5641"/>
    <property type="match status" value="1"/>
</dbReference>
<dbReference type="EMBL" id="JOJR01000720">
    <property type="protein sequence ID" value="RCN34943.1"/>
    <property type="molecule type" value="Genomic_DNA"/>
</dbReference>
<dbReference type="STRING" id="29170.A0A368FS21"/>
<protein>
    <recommendedName>
        <fullName evidence="2">DUF5641 domain-containing protein</fullName>
    </recommendedName>
</protein>
<feature type="region of interest" description="Disordered" evidence="1">
    <location>
        <begin position="191"/>
        <end position="212"/>
    </location>
</feature>
<dbReference type="OrthoDB" id="5870116at2759"/>
<comment type="caution">
    <text evidence="3">The sequence shown here is derived from an EMBL/GenBank/DDBJ whole genome shotgun (WGS) entry which is preliminary data.</text>
</comment>
<accession>A0A368FS21</accession>
<evidence type="ECO:0000259" key="2">
    <source>
        <dbReference type="Pfam" id="PF18701"/>
    </source>
</evidence>
<feature type="compositionally biased region" description="Basic and acidic residues" evidence="1">
    <location>
        <begin position="191"/>
        <end position="202"/>
    </location>
</feature>
<name>A0A368FS21_ANCCA</name>
<dbReference type="AlphaFoldDB" id="A0A368FS21"/>
<proteinExistence type="predicted"/>
<evidence type="ECO:0000313" key="3">
    <source>
        <dbReference type="EMBL" id="RCN34943.1"/>
    </source>
</evidence>
<dbReference type="Proteomes" id="UP000252519">
    <property type="component" value="Unassembled WGS sequence"/>
</dbReference>
<evidence type="ECO:0000256" key="1">
    <source>
        <dbReference type="SAM" id="MobiDB-lite"/>
    </source>
</evidence>
<keyword evidence="4" id="KW-1185">Reference proteome</keyword>
<feature type="domain" description="DUF5641" evidence="2">
    <location>
        <begin position="90"/>
        <end position="159"/>
    </location>
</feature>
<sequence>MIKTFKSAFKAAIRNRKLGLNEFATLAKECEAIVNSRPITYVYNDLDSGHPLRPIDFLRPFALLGSPRLQDEYGTDDEWTPGNSTDDLHKRWTFTLTLLNSFWKRWQEEYLTSLREQYQQEHRQPHLTSQETSQLDHIVLIHDSSKPRGQWKLARIVDRSDHCATLKLSNGQTITRPFNLLYPLELPSSKAEDSKRITENTKGHPTSTDETTIRRPQRTHPMITRSLKKNTSFALLTIIQLLLITVSADITSYTPPNTKCTSRAQTINTIIYADQCILKE</sequence>
<gene>
    <name evidence="3" type="ORF">ANCCAN_19209</name>
</gene>
<dbReference type="PANTHER" id="PTHR47331">
    <property type="entry name" value="PHD-TYPE DOMAIN-CONTAINING PROTEIN"/>
    <property type="match status" value="1"/>
</dbReference>
<evidence type="ECO:0000313" key="4">
    <source>
        <dbReference type="Proteomes" id="UP000252519"/>
    </source>
</evidence>